<proteinExistence type="predicted"/>
<reference evidence="1" key="1">
    <citation type="submission" date="2016-06" db="UniProtKB">
        <authorList>
            <consortium name="WormBaseParasite"/>
        </authorList>
    </citation>
    <scope>IDENTIFICATION</scope>
</reference>
<sequence length="144" mass="16644">LLQLLVNVSGEFMPNKSLFQRISKSTCSLKSLVGHCENLMFQMTGPATTELNQSSPPLYNLSRVNAPVYLYWSDKDWLADKQDIKDGLVAKIPSKYLKQNNELENFNHFDFIWGTHAADQIYRPIARIIQEDQTATFPCQQRYR</sequence>
<accession>A0A183E7G2</accession>
<evidence type="ECO:0000313" key="1">
    <source>
        <dbReference type="WBParaSite" id="GPUH_0001692501-mRNA-1"/>
    </source>
</evidence>
<dbReference type="PANTHER" id="PTHR11005">
    <property type="entry name" value="LYSOSOMAL ACID LIPASE-RELATED"/>
    <property type="match status" value="1"/>
</dbReference>
<dbReference type="SUPFAM" id="SSF53474">
    <property type="entry name" value="alpha/beta-Hydrolases"/>
    <property type="match status" value="1"/>
</dbReference>
<protein>
    <submittedName>
        <fullName evidence="1">AB hydrolase-1 domain-containing protein</fullName>
    </submittedName>
</protein>
<dbReference type="Gene3D" id="3.40.50.1820">
    <property type="entry name" value="alpha/beta hydrolase"/>
    <property type="match status" value="1"/>
</dbReference>
<dbReference type="WBParaSite" id="GPUH_0001692501-mRNA-1">
    <property type="protein sequence ID" value="GPUH_0001692501-mRNA-1"/>
    <property type="gene ID" value="GPUH_0001692501"/>
</dbReference>
<name>A0A183E7G2_9BILA</name>
<dbReference type="AlphaFoldDB" id="A0A183E7G2"/>
<organism evidence="1">
    <name type="scientific">Gongylonema pulchrum</name>
    <dbReference type="NCBI Taxonomy" id="637853"/>
    <lineage>
        <taxon>Eukaryota</taxon>
        <taxon>Metazoa</taxon>
        <taxon>Ecdysozoa</taxon>
        <taxon>Nematoda</taxon>
        <taxon>Chromadorea</taxon>
        <taxon>Rhabditida</taxon>
        <taxon>Spirurina</taxon>
        <taxon>Spiruromorpha</taxon>
        <taxon>Spiruroidea</taxon>
        <taxon>Gongylonematidae</taxon>
        <taxon>Gongylonema</taxon>
    </lineage>
</organism>
<dbReference type="InterPro" id="IPR029058">
    <property type="entry name" value="AB_hydrolase_fold"/>
</dbReference>